<dbReference type="InterPro" id="IPR036770">
    <property type="entry name" value="Ankyrin_rpt-contain_sf"/>
</dbReference>
<dbReference type="HOGENOM" id="CLU_000288_34_7_1"/>
<dbReference type="AlphaFoldDB" id="W9CE57"/>
<name>W9CE57_SCLBF</name>
<feature type="domain" description="Nephrocystin 3-like N-terminal" evidence="5">
    <location>
        <begin position="247"/>
        <end position="295"/>
    </location>
</feature>
<evidence type="ECO:0000256" key="3">
    <source>
        <dbReference type="SAM" id="MobiDB-lite"/>
    </source>
</evidence>
<dbReference type="Proteomes" id="UP000019487">
    <property type="component" value="Unassembled WGS sequence"/>
</dbReference>
<dbReference type="Pfam" id="PF24809">
    <property type="entry name" value="DUF7708"/>
    <property type="match status" value="1"/>
</dbReference>
<dbReference type="SMART" id="SM00248">
    <property type="entry name" value="ANK"/>
    <property type="match status" value="7"/>
</dbReference>
<dbReference type="PROSITE" id="PS50088">
    <property type="entry name" value="ANK_REPEAT"/>
    <property type="match status" value="1"/>
</dbReference>
<evidence type="ECO:0000256" key="2">
    <source>
        <dbReference type="PROSITE-ProRule" id="PRU00023"/>
    </source>
</evidence>
<sequence length="1007" mass="113910">MAEKHLRSYTSAPNISSEDRWNKAFNKLKHKDAREFKRLDQSDCLTILKQVEASATNKKSEADKKAMNYTRRDGTSVFTRDLFGGVLQWVQKFREVGSVIASYDPGHVALPWAAVQFLLEVAIQGSLVYEITAEGVETISKMISQCSYMEQLFLQRVSGDESGFEDALLDLYVAILKFESYTIRYYLKLRGRCKLLAPLVLPAKRFRDYLDNIFVARTEQRETILNWLSKEVQVTHHLRKQNNRLKGSCQWLLNSKEYTEWRWSSLSSIFWLSGIAGSGKSFLVSSVIDDLQRNPQLSGANGRKEQPRFRWADLQLDQLCSDAVNVEKDIDDFLGNLPKSLEESYDLVYNKIMRSGLASQKVATMTFQVLLNAQRILTSDEMLAAVSIDLDLDLDLEKMDILASNDFEILSVCRNLVVFDNDISSGGSYRFAHQSVREYLVKRTGTEFTTLHTEIFLMERCLCVFLLKSQITLAPKPMLTERIQSILELNESFINYATEFWITHCRLAQSTKLTSEMLKVFIGIHDTYSNGFMEWKQSLSLLKPRGNPPLEWMLSIRKSSSPLFVACLHGLTGVVKALLSHKSTDWNELSELEVTEDVHVWSESEAAYQYYPLEIAASRGYMEIVRQFLAEPYYARCNTGQTIGTRSLYAAIRGSHQELTKMLLEYGVDTNGHIRGDTCLNFCCRAVKEGKSGSLSKHYADARLFGQEAKDAMAMLLLEHHADVNLPNQDSRTPLEISIEHEATNIAKALIERDAKLPARIDSVLRAAIKSGDVALLQALRTKLRVNFAQRDSDGSTLLRAALKVIRPSRDVIQFLLDAGIDIGAVDRQQRTALHIAVHSKEYVTPVTCHTAVSPAFLSAVTFLLDKGVPIDAEDCRGGTALRQAEMVHYLPEAGNINDLDEDDDPHLNHPLINLLLSRAKIKTNIQNSDRETPEIRSSLSPPLIDRETNTSSHLRQQSVKDSAEDSANNSHLDNSESTGEIEDGEWITETHTLLNMRTLVVRRRRI</sequence>
<gene>
    <name evidence="6" type="ORF">SBOR_5492</name>
</gene>
<dbReference type="InterPro" id="IPR056884">
    <property type="entry name" value="NPHP3-like_N"/>
</dbReference>
<evidence type="ECO:0000256" key="1">
    <source>
        <dbReference type="ARBA" id="ARBA00022737"/>
    </source>
</evidence>
<feature type="compositionally biased region" description="Polar residues" evidence="3">
    <location>
        <begin position="950"/>
        <end position="979"/>
    </location>
</feature>
<keyword evidence="1" id="KW-0677">Repeat</keyword>
<feature type="repeat" description="ANK" evidence="2">
    <location>
        <begin position="794"/>
        <end position="828"/>
    </location>
</feature>
<dbReference type="STRING" id="1432307.W9CE57"/>
<dbReference type="PANTHER" id="PTHR10039">
    <property type="entry name" value="AMELOGENIN"/>
    <property type="match status" value="1"/>
</dbReference>
<accession>W9CE57</accession>
<reference evidence="6 7" key="1">
    <citation type="journal article" date="2014" name="Genome Announc.">
        <title>Draft genome sequence of Sclerotinia borealis, a psychrophilic plant pathogenic fungus.</title>
        <authorList>
            <person name="Mardanov A.V."/>
            <person name="Beletsky A.V."/>
            <person name="Kadnikov V.V."/>
            <person name="Ignatov A.N."/>
            <person name="Ravin N.V."/>
        </authorList>
    </citation>
    <scope>NUCLEOTIDE SEQUENCE [LARGE SCALE GENOMIC DNA]</scope>
    <source>
        <strain evidence="7">F-4157</strain>
    </source>
</reference>
<feature type="domain" description="DUF7708" evidence="4">
    <location>
        <begin position="89"/>
        <end position="213"/>
    </location>
</feature>
<organism evidence="6 7">
    <name type="scientific">Sclerotinia borealis (strain F-4128)</name>
    <dbReference type="NCBI Taxonomy" id="1432307"/>
    <lineage>
        <taxon>Eukaryota</taxon>
        <taxon>Fungi</taxon>
        <taxon>Dikarya</taxon>
        <taxon>Ascomycota</taxon>
        <taxon>Pezizomycotina</taxon>
        <taxon>Leotiomycetes</taxon>
        <taxon>Helotiales</taxon>
        <taxon>Sclerotiniaceae</taxon>
        <taxon>Sclerotinia</taxon>
    </lineage>
</organism>
<feature type="region of interest" description="Disordered" evidence="3">
    <location>
        <begin position="926"/>
        <end position="985"/>
    </location>
</feature>
<dbReference type="PANTHER" id="PTHR10039:SF16">
    <property type="entry name" value="GPI INOSITOL-DEACYLASE"/>
    <property type="match status" value="1"/>
</dbReference>
<evidence type="ECO:0000259" key="4">
    <source>
        <dbReference type="Pfam" id="PF24809"/>
    </source>
</evidence>
<dbReference type="InterPro" id="IPR056125">
    <property type="entry name" value="DUF7708"/>
</dbReference>
<proteinExistence type="predicted"/>
<dbReference type="EMBL" id="AYSA01000266">
    <property type="protein sequence ID" value="ESZ94138.1"/>
    <property type="molecule type" value="Genomic_DNA"/>
</dbReference>
<comment type="caution">
    <text evidence="6">The sequence shown here is derived from an EMBL/GenBank/DDBJ whole genome shotgun (WGS) entry which is preliminary data.</text>
</comment>
<dbReference type="Pfam" id="PF24883">
    <property type="entry name" value="NPHP3_N"/>
    <property type="match status" value="1"/>
</dbReference>
<evidence type="ECO:0000313" key="6">
    <source>
        <dbReference type="EMBL" id="ESZ94138.1"/>
    </source>
</evidence>
<evidence type="ECO:0000259" key="5">
    <source>
        <dbReference type="Pfam" id="PF24883"/>
    </source>
</evidence>
<dbReference type="OrthoDB" id="7464126at2759"/>
<keyword evidence="7" id="KW-1185">Reference proteome</keyword>
<protein>
    <submittedName>
        <fullName evidence="6">Uncharacterized protein</fullName>
    </submittedName>
</protein>
<keyword evidence="2" id="KW-0040">ANK repeat</keyword>
<dbReference type="SUPFAM" id="SSF48403">
    <property type="entry name" value="Ankyrin repeat"/>
    <property type="match status" value="1"/>
</dbReference>
<dbReference type="Gene3D" id="1.25.40.20">
    <property type="entry name" value="Ankyrin repeat-containing domain"/>
    <property type="match status" value="2"/>
</dbReference>
<dbReference type="InterPro" id="IPR002110">
    <property type="entry name" value="Ankyrin_rpt"/>
</dbReference>
<evidence type="ECO:0000313" key="7">
    <source>
        <dbReference type="Proteomes" id="UP000019487"/>
    </source>
</evidence>